<dbReference type="HOGENOM" id="CLU_130332_3_0_4"/>
<organism evidence="2 3">
    <name type="scientific">Burkholderia plantarii</name>
    <dbReference type="NCBI Taxonomy" id="41899"/>
    <lineage>
        <taxon>Bacteria</taxon>
        <taxon>Pseudomonadati</taxon>
        <taxon>Pseudomonadota</taxon>
        <taxon>Betaproteobacteria</taxon>
        <taxon>Burkholderiales</taxon>
        <taxon>Burkholderiaceae</taxon>
        <taxon>Burkholderia</taxon>
    </lineage>
</organism>
<reference evidence="2 3" key="2">
    <citation type="journal article" date="2016" name="Appl. Microbiol. Biotechnol.">
        <title>Mutations improving production and secretion of extracellular lipase by Burkholderia glumae PG1.</title>
        <authorList>
            <person name="Knapp A."/>
            <person name="Voget S."/>
            <person name="Gao R."/>
            <person name="Zaburannyi N."/>
            <person name="Krysciak D."/>
            <person name="Breuer M."/>
            <person name="Hauer B."/>
            <person name="Streit W.R."/>
            <person name="Muller R."/>
            <person name="Daniel R."/>
            <person name="Jaeger K.E."/>
        </authorList>
    </citation>
    <scope>NUCLEOTIDE SEQUENCE [LARGE SCALE GENOMIC DNA]</scope>
    <source>
        <strain evidence="2 3">PG1</strain>
    </source>
</reference>
<dbReference type="Proteomes" id="UP000031838">
    <property type="component" value="Chromosome 2"/>
</dbReference>
<dbReference type="KEGG" id="bgp:BGL_2c04270"/>
<dbReference type="GO" id="GO:0045892">
    <property type="term" value="P:negative regulation of DNA-templated transcription"/>
    <property type="evidence" value="ECO:0007669"/>
    <property type="project" value="UniProtKB-ARBA"/>
</dbReference>
<reference evidence="3" key="1">
    <citation type="submission" date="2011-03" db="EMBL/GenBank/DDBJ databases">
        <authorList>
            <person name="Voget S."/>
            <person name="Streit W.R."/>
            <person name="Jaeger K.E."/>
            <person name="Daniel R."/>
        </authorList>
    </citation>
    <scope>NUCLEOTIDE SEQUENCE [LARGE SCALE GENOMIC DNA]</scope>
    <source>
        <strain evidence="3">PG1</strain>
    </source>
</reference>
<protein>
    <recommendedName>
        <fullName evidence="4">Transcriptional repressor FrmR</fullName>
    </recommendedName>
</protein>
<name>A0A0B6S8D0_BURPL</name>
<accession>A0A0B6S8D0</accession>
<dbReference type="Pfam" id="PF02583">
    <property type="entry name" value="Trns_repr_metal"/>
    <property type="match status" value="1"/>
</dbReference>
<dbReference type="EMBL" id="CP002581">
    <property type="protein sequence ID" value="AJK48516.1"/>
    <property type="molecule type" value="Genomic_DNA"/>
</dbReference>
<proteinExistence type="inferred from homology"/>
<dbReference type="Gene3D" id="1.20.58.1000">
    <property type="entry name" value="Metal-sensitive repressor, helix protomer"/>
    <property type="match status" value="1"/>
</dbReference>
<dbReference type="CDD" id="cd10153">
    <property type="entry name" value="RcnR-FrmR-like_DUF156"/>
    <property type="match status" value="1"/>
</dbReference>
<evidence type="ECO:0000313" key="2">
    <source>
        <dbReference type="EMBL" id="AJK48516.1"/>
    </source>
</evidence>
<dbReference type="PANTHER" id="PTHR33677">
    <property type="entry name" value="TRANSCRIPTIONAL REPRESSOR FRMR-RELATED"/>
    <property type="match status" value="1"/>
</dbReference>
<dbReference type="GO" id="GO:0003677">
    <property type="term" value="F:DNA binding"/>
    <property type="evidence" value="ECO:0007669"/>
    <property type="project" value="InterPro"/>
</dbReference>
<gene>
    <name evidence="2" type="ORF">BGL_2c04270</name>
</gene>
<evidence type="ECO:0000313" key="3">
    <source>
        <dbReference type="Proteomes" id="UP000031838"/>
    </source>
</evidence>
<evidence type="ECO:0000256" key="1">
    <source>
        <dbReference type="ARBA" id="ARBA00005260"/>
    </source>
</evidence>
<dbReference type="GO" id="GO:0046872">
    <property type="term" value="F:metal ion binding"/>
    <property type="evidence" value="ECO:0007669"/>
    <property type="project" value="InterPro"/>
</dbReference>
<dbReference type="InterPro" id="IPR038390">
    <property type="entry name" value="Metal_Tscrpt_repr_sf"/>
</dbReference>
<dbReference type="PANTHER" id="PTHR33677:SF5">
    <property type="entry name" value="TRANSCRIPTIONAL REPRESSOR FRMR"/>
    <property type="match status" value="1"/>
</dbReference>
<dbReference type="AlphaFoldDB" id="A0A0B6S8D0"/>
<evidence type="ECO:0008006" key="4">
    <source>
        <dbReference type="Google" id="ProtNLM"/>
    </source>
</evidence>
<comment type="similarity">
    <text evidence="1">Belongs to the FrmR/RcnR family.</text>
</comment>
<dbReference type="InterPro" id="IPR003735">
    <property type="entry name" value="Metal_Tscrpt_repr"/>
</dbReference>
<keyword evidence="3" id="KW-1185">Reference proteome</keyword>
<sequence>MLKSIPPYGIFAPNMSHTVKDKQKLLNRVRRIKGQLEAVERALEEEHGCNDVLQRLTSCRGAMNGLLAAVLESHIRGHMMDAPVSEPDEAGGSATEQLIEVVHSYFK</sequence>